<sequence>MSLVAYGASDDSEESDAENQEEQRQTPSSGAPGEKVPTLPQQDNIENLLKELPAPKSSTNDNFLTRSNEEEEEELEEEVKPKASQLADAPKPPTKKKQPVKITIPALDQDSDEEPTSKKRKVTSAAASGKTGLTSLLPAPVHLTVKEANRVLIPHTLTKKRTPAVNSAPSSKKDIKASSDKPVSSKGDNSLFQGLSGYNSDSDEEEEEGSQSSNFFSLSDTKKEPEVVLPQPPPPSNNLQKMNLPAPYEEHELQEDPKQRYMLDQDAKERELELKNQWSQNRMTKRQTQAKYGF</sequence>
<evidence type="ECO:0000313" key="2">
    <source>
        <dbReference type="EMBL" id="KAJ8304251.1"/>
    </source>
</evidence>
<keyword evidence="3" id="KW-1185">Reference proteome</keyword>
<protein>
    <recommendedName>
        <fullName evidence="4">Proline-rich protein PRCC</fullName>
    </recommendedName>
</protein>
<dbReference type="PANTHER" id="PTHR13621:SF2">
    <property type="entry name" value="PROLINE-RICH PROTEIN PRCC"/>
    <property type="match status" value="1"/>
</dbReference>
<proteinExistence type="predicted"/>
<comment type="caution">
    <text evidence="2">The sequence shown here is derived from an EMBL/GenBank/DDBJ whole genome shotgun (WGS) entry which is preliminary data.</text>
</comment>
<feature type="compositionally biased region" description="Polar residues" evidence="1">
    <location>
        <begin position="56"/>
        <end position="66"/>
    </location>
</feature>
<dbReference type="EMBL" id="JARBDR010000903">
    <property type="protein sequence ID" value="KAJ8304251.1"/>
    <property type="molecule type" value="Genomic_DNA"/>
</dbReference>
<name>A0ABQ9EG42_TEGGR</name>
<dbReference type="PANTHER" id="PTHR13621">
    <property type="entry name" value="PROLINE-RICH PROTEIN PRCC"/>
    <property type="match status" value="1"/>
</dbReference>
<reference evidence="2 3" key="1">
    <citation type="submission" date="2022-12" db="EMBL/GenBank/DDBJ databases">
        <title>Chromosome-level genome of Tegillarca granosa.</title>
        <authorList>
            <person name="Kim J."/>
        </authorList>
    </citation>
    <scope>NUCLEOTIDE SEQUENCE [LARGE SCALE GENOMIC DNA]</scope>
    <source>
        <strain evidence="2">Teg-2019</strain>
        <tissue evidence="2">Adductor muscle</tissue>
    </source>
</reference>
<dbReference type="InterPro" id="IPR018800">
    <property type="entry name" value="PRCC"/>
</dbReference>
<feature type="compositionally biased region" description="Basic and acidic residues" evidence="1">
    <location>
        <begin position="248"/>
        <end position="259"/>
    </location>
</feature>
<dbReference type="Proteomes" id="UP001217089">
    <property type="component" value="Unassembled WGS sequence"/>
</dbReference>
<dbReference type="Pfam" id="PF10253">
    <property type="entry name" value="PRCC"/>
    <property type="match status" value="1"/>
</dbReference>
<feature type="region of interest" description="Disordered" evidence="1">
    <location>
        <begin position="1"/>
        <end position="259"/>
    </location>
</feature>
<gene>
    <name evidence="2" type="ORF">KUTeg_017834</name>
</gene>
<feature type="compositionally biased region" description="Acidic residues" evidence="1">
    <location>
        <begin position="10"/>
        <end position="20"/>
    </location>
</feature>
<evidence type="ECO:0000256" key="1">
    <source>
        <dbReference type="SAM" id="MobiDB-lite"/>
    </source>
</evidence>
<accession>A0ABQ9EG42</accession>
<evidence type="ECO:0008006" key="4">
    <source>
        <dbReference type="Google" id="ProtNLM"/>
    </source>
</evidence>
<evidence type="ECO:0000313" key="3">
    <source>
        <dbReference type="Proteomes" id="UP001217089"/>
    </source>
</evidence>
<organism evidence="2 3">
    <name type="scientific">Tegillarca granosa</name>
    <name type="common">Malaysian cockle</name>
    <name type="synonym">Anadara granosa</name>
    <dbReference type="NCBI Taxonomy" id="220873"/>
    <lineage>
        <taxon>Eukaryota</taxon>
        <taxon>Metazoa</taxon>
        <taxon>Spiralia</taxon>
        <taxon>Lophotrochozoa</taxon>
        <taxon>Mollusca</taxon>
        <taxon>Bivalvia</taxon>
        <taxon>Autobranchia</taxon>
        <taxon>Pteriomorphia</taxon>
        <taxon>Arcoida</taxon>
        <taxon>Arcoidea</taxon>
        <taxon>Arcidae</taxon>
        <taxon>Tegillarca</taxon>
    </lineage>
</organism>